<keyword evidence="2" id="KW-1185">Reference proteome</keyword>
<organism evidence="1 2">
    <name type="scientific">Novimethylophilus kurashikiensis</name>
    <dbReference type="NCBI Taxonomy" id="1825523"/>
    <lineage>
        <taxon>Bacteria</taxon>
        <taxon>Pseudomonadati</taxon>
        <taxon>Pseudomonadota</taxon>
        <taxon>Betaproteobacteria</taxon>
        <taxon>Nitrosomonadales</taxon>
        <taxon>Methylophilaceae</taxon>
        <taxon>Novimethylophilus</taxon>
    </lineage>
</organism>
<dbReference type="RefSeq" id="WP_109015769.1">
    <property type="nucleotide sequence ID" value="NZ_BDOQ01000008.1"/>
</dbReference>
<sequence length="139" mass="15604">MREFLKILKGNLDVQRALIAVVSLAGEIVLVNKAWSEFWKENGWETPFGETLNVSHLFKTALGEGSPNYIEAHAASDILNGLSDVLNENEPRYTREFELNSVTGLHMMRVGIRAVDLSGFRGAQLRFEILPRFFVQPAA</sequence>
<gene>
    <name evidence="1" type="ORF">NMK_2179</name>
</gene>
<dbReference type="Proteomes" id="UP000245081">
    <property type="component" value="Unassembled WGS sequence"/>
</dbReference>
<evidence type="ECO:0000313" key="2">
    <source>
        <dbReference type="Proteomes" id="UP000245081"/>
    </source>
</evidence>
<dbReference type="EMBL" id="BDOQ01000008">
    <property type="protein sequence ID" value="GBG14580.1"/>
    <property type="molecule type" value="Genomic_DNA"/>
</dbReference>
<name>A0A2R5F8K9_9PROT</name>
<reference evidence="1 2" key="1">
    <citation type="journal article" date="2018" name="Environ. Microbiol.">
        <title>Isolation and genomic characterization of Novimethylophilus kurashikiensis gen. nov. sp. nov., a new lanthanide-dependent methylotrophic species of Methylophilaceae.</title>
        <authorList>
            <person name="Lv H."/>
            <person name="Sahin N."/>
            <person name="Tani A."/>
        </authorList>
    </citation>
    <scope>NUCLEOTIDE SEQUENCE [LARGE SCALE GENOMIC DNA]</scope>
    <source>
        <strain evidence="1 2">La2-4</strain>
    </source>
</reference>
<protein>
    <submittedName>
        <fullName evidence="1">Uncharacterized protein</fullName>
    </submittedName>
</protein>
<dbReference type="OrthoDB" id="9808408at2"/>
<comment type="caution">
    <text evidence="1">The sequence shown here is derived from an EMBL/GenBank/DDBJ whole genome shotgun (WGS) entry which is preliminary data.</text>
</comment>
<accession>A0A2R5F8K9</accession>
<proteinExistence type="predicted"/>
<evidence type="ECO:0000313" key="1">
    <source>
        <dbReference type="EMBL" id="GBG14580.1"/>
    </source>
</evidence>
<dbReference type="AlphaFoldDB" id="A0A2R5F8K9"/>